<name>A0AAV5TSL0_9BILA</name>
<dbReference type="InterPro" id="IPR036691">
    <property type="entry name" value="Endo/exonu/phosph_ase_sf"/>
</dbReference>
<dbReference type="AlphaFoldDB" id="A0AAV5TSL0"/>
<dbReference type="FunFam" id="3.60.10.10:FF:000221">
    <property type="entry name" value="Uncharacterized protein"/>
    <property type="match status" value="1"/>
</dbReference>
<dbReference type="EMBL" id="BTSX01000004">
    <property type="protein sequence ID" value="GMS97296.1"/>
    <property type="molecule type" value="Genomic_DNA"/>
</dbReference>
<sequence>MSQEYIKQVTVTGDLSSLARNVTDMPAWCDEVAKEIWEQKPELGVLHVQGLHIAEDPYAFAEEILRRIARNPKISEHFEGSRAFFDTKNTGLGSLFLFRNVETVDYFDRFSNTGYIPVRRGDSHVIGRDEADGYIGQPFEKSHSIAHSAGNFVRDFFRDDGSRDLENQRAGWLLARFRFHGKEMTFINLNLHSVPFEDVNEIVSQPSVTKAAQKRQRQIDALLHELESEGLREDAIIVAGAFNAQLHETRLLNDLSSIQHTSVHSRTDDRGRVDQIEQTDRHGTKTVTVEEHRFDLHSIHDWFFRLGRGQMVKKYNGELAQVAFQGRLLEESVFFQPSRHYGINKSNGKEEFLRHLCPAWGDRVLYNEKMSDLFRHDSFCASGLYYGIVGDNRPIGEVKPVALHATICLK</sequence>
<dbReference type="GO" id="GO:0004445">
    <property type="term" value="F:inositol-polyphosphate 5-phosphatase activity"/>
    <property type="evidence" value="ECO:0007669"/>
    <property type="project" value="InterPro"/>
</dbReference>
<organism evidence="1 2">
    <name type="scientific">Pristionchus entomophagus</name>
    <dbReference type="NCBI Taxonomy" id="358040"/>
    <lineage>
        <taxon>Eukaryota</taxon>
        <taxon>Metazoa</taxon>
        <taxon>Ecdysozoa</taxon>
        <taxon>Nematoda</taxon>
        <taxon>Chromadorea</taxon>
        <taxon>Rhabditida</taxon>
        <taxon>Rhabditina</taxon>
        <taxon>Diplogasteromorpha</taxon>
        <taxon>Diplogasteroidea</taxon>
        <taxon>Neodiplogasteridae</taxon>
        <taxon>Pristionchus</taxon>
    </lineage>
</organism>
<dbReference type="PANTHER" id="PTHR12997">
    <property type="entry name" value="TYPE I INOSITOL-1,4,5-TRISPHOSPHATE 5-PHOSPHATASE"/>
    <property type="match status" value="1"/>
</dbReference>
<evidence type="ECO:0008006" key="3">
    <source>
        <dbReference type="Google" id="ProtNLM"/>
    </source>
</evidence>
<protein>
    <recommendedName>
        <fullName evidence="3">Endonuclease/exonuclease/phosphatase domain-containing protein</fullName>
    </recommendedName>
</protein>
<gene>
    <name evidence="1" type="ORF">PENTCL1PPCAC_19471</name>
</gene>
<evidence type="ECO:0000313" key="1">
    <source>
        <dbReference type="EMBL" id="GMS97296.1"/>
    </source>
</evidence>
<proteinExistence type="predicted"/>
<dbReference type="PANTHER" id="PTHR12997:SF5">
    <property type="entry name" value="ENDONUCLEASE_EXONUCLEASE_PHOSPHATASE FAMILY PROTEIN"/>
    <property type="match status" value="1"/>
</dbReference>
<dbReference type="Gene3D" id="3.60.10.10">
    <property type="entry name" value="Endonuclease/exonuclease/phosphatase"/>
    <property type="match status" value="1"/>
</dbReference>
<dbReference type="SUPFAM" id="SSF56219">
    <property type="entry name" value="DNase I-like"/>
    <property type="match status" value="1"/>
</dbReference>
<comment type="caution">
    <text evidence="1">The sequence shown here is derived from an EMBL/GenBank/DDBJ whole genome shotgun (WGS) entry which is preliminary data.</text>
</comment>
<accession>A0AAV5TSL0</accession>
<keyword evidence="2" id="KW-1185">Reference proteome</keyword>
<reference evidence="1" key="1">
    <citation type="submission" date="2023-10" db="EMBL/GenBank/DDBJ databases">
        <title>Genome assembly of Pristionchus species.</title>
        <authorList>
            <person name="Yoshida K."/>
            <person name="Sommer R.J."/>
        </authorList>
    </citation>
    <scope>NUCLEOTIDE SEQUENCE</scope>
    <source>
        <strain evidence="1">RS0144</strain>
    </source>
</reference>
<evidence type="ECO:0000313" key="2">
    <source>
        <dbReference type="Proteomes" id="UP001432027"/>
    </source>
</evidence>
<dbReference type="InterPro" id="IPR039737">
    <property type="entry name" value="INPP5A"/>
</dbReference>
<dbReference type="Proteomes" id="UP001432027">
    <property type="component" value="Unassembled WGS sequence"/>
</dbReference>